<dbReference type="WBParaSite" id="RSKR_0000390700.1">
    <property type="protein sequence ID" value="RSKR_0000390700.1"/>
    <property type="gene ID" value="RSKR_0000390700"/>
</dbReference>
<protein>
    <submittedName>
        <fullName evidence="2">Type I site-specific deoxyribonuclease</fullName>
    </submittedName>
</protein>
<reference evidence="2" key="1">
    <citation type="submission" date="2016-11" db="UniProtKB">
        <authorList>
            <consortium name="WormBaseParasite"/>
        </authorList>
    </citation>
    <scope>IDENTIFICATION</scope>
    <source>
        <strain evidence="2">KR3021</strain>
    </source>
</reference>
<dbReference type="Proteomes" id="UP000095286">
    <property type="component" value="Unplaced"/>
</dbReference>
<proteinExistence type="predicted"/>
<organism evidence="1 2">
    <name type="scientific">Rhabditophanes sp. KR3021</name>
    <dbReference type="NCBI Taxonomy" id="114890"/>
    <lineage>
        <taxon>Eukaryota</taxon>
        <taxon>Metazoa</taxon>
        <taxon>Ecdysozoa</taxon>
        <taxon>Nematoda</taxon>
        <taxon>Chromadorea</taxon>
        <taxon>Rhabditida</taxon>
        <taxon>Tylenchina</taxon>
        <taxon>Panagrolaimomorpha</taxon>
        <taxon>Strongyloidoidea</taxon>
        <taxon>Alloionematidae</taxon>
        <taxon>Rhabditophanes</taxon>
    </lineage>
</organism>
<accession>A0AC35TS14</accession>
<name>A0AC35TS14_9BILA</name>
<evidence type="ECO:0000313" key="1">
    <source>
        <dbReference type="Proteomes" id="UP000095286"/>
    </source>
</evidence>
<sequence length="91" mass="10888">MINLEVKGVDFYHYKDLNAEERKEFDKLLDCVAVPYASTATFEKEKYRNYKQALHLRDLMFLFFRENLVKSNEDKATEDDLQALKEIILYT</sequence>
<evidence type="ECO:0000313" key="2">
    <source>
        <dbReference type="WBParaSite" id="RSKR_0000390700.1"/>
    </source>
</evidence>